<evidence type="ECO:0000313" key="1">
    <source>
        <dbReference type="EMBL" id="GAA2725072.1"/>
    </source>
</evidence>
<organism evidence="1 2">
    <name type="scientific">Streptomyces luteosporeus</name>
    <dbReference type="NCBI Taxonomy" id="173856"/>
    <lineage>
        <taxon>Bacteria</taxon>
        <taxon>Bacillati</taxon>
        <taxon>Actinomycetota</taxon>
        <taxon>Actinomycetes</taxon>
        <taxon>Kitasatosporales</taxon>
        <taxon>Streptomycetaceae</taxon>
        <taxon>Streptomyces</taxon>
    </lineage>
</organism>
<keyword evidence="2" id="KW-1185">Reference proteome</keyword>
<accession>A0ABP6GK37</accession>
<name>A0ABP6GK37_9ACTN</name>
<dbReference type="RefSeq" id="WP_344439365.1">
    <property type="nucleotide sequence ID" value="NZ_BAAASL010000028.1"/>
</dbReference>
<comment type="caution">
    <text evidence="1">The sequence shown here is derived from an EMBL/GenBank/DDBJ whole genome shotgun (WGS) entry which is preliminary data.</text>
</comment>
<sequence length="382" mass="41408">MTGGGGGKRRRAAYGAAAATLLLLAGCTTTPHETGTQGVRRLLDRWAAAVRDKNENAYLDAVDPAAERYRADRRRVYANLAALPLATWEYRLKSLKGATADAQLRYRIAGYGAATATVSVRLTVARHGDRWYVTGQDATRAGNQLWEQGTLTAVHGTSALVLGVDQDRGRLQELAGLADRAVPAVTAAWPGPWSRRVVVELPATLDRMAALLDSPPSKYRGIAAVTTEDRIVVNPEAYAELGDFGRRIVLTHETTHAATRDATTRSTPMWLSEGFADWVAYRGAARTPRQVAPELAAAVTAGTPPDRLPPDADFAFTGDAGRLARAYEGGWLACRLIAERWGEERLVALYRAAGRGGRFWDALGVSEADFTAQWREYVAEAF</sequence>
<proteinExistence type="predicted"/>
<reference evidence="2" key="1">
    <citation type="journal article" date="2019" name="Int. J. Syst. Evol. Microbiol.">
        <title>The Global Catalogue of Microorganisms (GCM) 10K type strain sequencing project: providing services to taxonomists for standard genome sequencing and annotation.</title>
        <authorList>
            <consortium name="The Broad Institute Genomics Platform"/>
            <consortium name="The Broad Institute Genome Sequencing Center for Infectious Disease"/>
            <person name="Wu L."/>
            <person name="Ma J."/>
        </authorList>
    </citation>
    <scope>NUCLEOTIDE SEQUENCE [LARGE SCALE GENOMIC DNA]</scope>
    <source>
        <strain evidence="2">JCM 4542</strain>
    </source>
</reference>
<dbReference type="Proteomes" id="UP001500886">
    <property type="component" value="Unassembled WGS sequence"/>
</dbReference>
<gene>
    <name evidence="1" type="ORF">GCM10010315_56310</name>
</gene>
<evidence type="ECO:0000313" key="2">
    <source>
        <dbReference type="Proteomes" id="UP001500886"/>
    </source>
</evidence>
<protein>
    <recommendedName>
        <fullName evidence="3">Lipoprotein</fullName>
    </recommendedName>
</protein>
<evidence type="ECO:0008006" key="3">
    <source>
        <dbReference type="Google" id="ProtNLM"/>
    </source>
</evidence>
<dbReference type="EMBL" id="BAAASL010000028">
    <property type="protein sequence ID" value="GAA2725072.1"/>
    <property type="molecule type" value="Genomic_DNA"/>
</dbReference>